<feature type="transmembrane region" description="Helical" evidence="1">
    <location>
        <begin position="224"/>
        <end position="242"/>
    </location>
</feature>
<evidence type="ECO:0000256" key="1">
    <source>
        <dbReference type="SAM" id="Phobius"/>
    </source>
</evidence>
<dbReference type="EMBL" id="BSDP01000001">
    <property type="protein sequence ID" value="GLI27939.1"/>
    <property type="molecule type" value="Genomic_DNA"/>
</dbReference>
<sequence>MDPTRLGRMIEWIEGHPGDITRRGDEIVDLGMQMRESAGLLEAIAEGAEGMEGLSVDALREVIGEVHEELRLAGERYSPTGLALKTYAGSLEEVQTGLRMLLDDCEQAWNAYTARRLEYMSTPQPTPDPETGVVDATAHDDALLRREQAHDAWEMLADDYDARYDTWEAAFERATDAIGSANDGGIEDSWRDDLAGFSDAALGFLQFAGIVLAVLAIIIGGPLIAVLGTIVGILTLVLTLYMKYYGRRSWGDVAWAVVGVIPIGKLGAFAEGAETGTRAFLRGFVAADEIGPAISQARNGWTAIRTGFTAAGSGVPGLAGAGRSLFTEIADEMGSGADIFARYMGAADRAALEAATDNGVNAAHFLAGSMDVRIKTILANLKEMPGIDAPPAPPVDTWREQLAASS</sequence>
<comment type="caution">
    <text evidence="2">The sequence shown here is derived from an EMBL/GenBank/DDBJ whole genome shotgun (WGS) entry which is preliminary data.</text>
</comment>
<organism evidence="2 3">
    <name type="scientific">Agromyces rhizosphaerae</name>
    <dbReference type="NCBI Taxonomy" id="88374"/>
    <lineage>
        <taxon>Bacteria</taxon>
        <taxon>Bacillati</taxon>
        <taxon>Actinomycetota</taxon>
        <taxon>Actinomycetes</taxon>
        <taxon>Micrococcales</taxon>
        <taxon>Microbacteriaceae</taxon>
        <taxon>Agromyces</taxon>
    </lineage>
</organism>
<keyword evidence="1" id="KW-0472">Membrane</keyword>
<accession>A0A9W6CZ50</accession>
<reference evidence="2" key="1">
    <citation type="submission" date="2022-12" db="EMBL/GenBank/DDBJ databases">
        <title>Reference genome sequencing for broad-spectrum identification of bacterial and archaeal isolates by mass spectrometry.</title>
        <authorList>
            <person name="Sekiguchi Y."/>
            <person name="Tourlousse D.M."/>
        </authorList>
    </citation>
    <scope>NUCLEOTIDE SEQUENCE</scope>
    <source>
        <strain evidence="2">14</strain>
    </source>
</reference>
<dbReference type="AlphaFoldDB" id="A0A9W6CZ50"/>
<name>A0A9W6CZ50_9MICO</name>
<gene>
    <name evidence="2" type="ORF">ARHIZOSPH14_21810</name>
</gene>
<keyword evidence="3" id="KW-1185">Reference proteome</keyword>
<protein>
    <submittedName>
        <fullName evidence="2">Uncharacterized protein</fullName>
    </submittedName>
</protein>
<evidence type="ECO:0000313" key="3">
    <source>
        <dbReference type="Proteomes" id="UP001144396"/>
    </source>
</evidence>
<evidence type="ECO:0000313" key="2">
    <source>
        <dbReference type="EMBL" id="GLI27939.1"/>
    </source>
</evidence>
<keyword evidence="1" id="KW-1133">Transmembrane helix</keyword>
<dbReference type="Proteomes" id="UP001144396">
    <property type="component" value="Unassembled WGS sequence"/>
</dbReference>
<keyword evidence="1" id="KW-0812">Transmembrane</keyword>
<proteinExistence type="predicted"/>
<dbReference type="RefSeq" id="WP_281884873.1">
    <property type="nucleotide sequence ID" value="NZ_BSDP01000001.1"/>
</dbReference>